<accession>A0A9Q3BH07</accession>
<gene>
    <name evidence="2" type="ORF">O181_005164</name>
</gene>
<dbReference type="OrthoDB" id="2423954at2759"/>
<dbReference type="Proteomes" id="UP000765509">
    <property type="component" value="Unassembled WGS sequence"/>
</dbReference>
<sequence>MQVVLQSLNSNTVDSANISQSGTISNNATPASTPSLRPQKRHHSILDSPSSAAFFQCFSNSLIEELHEIILKALIVSNISFYFLDNRYFQQYQKALVRPPYKLPTCHSITSSFLPLLHAKHKAMILEEVSKLQGMTLLIYGCTDVSGCSLYAILLQRGQYIKCFIDILNLNLKCHTSDNIYEEVKDSLDFKRIFLNNISAAVTDSPSVMLKFQVGFSAFNSL</sequence>
<dbReference type="AlphaFoldDB" id="A0A9Q3BH07"/>
<feature type="compositionally biased region" description="Polar residues" evidence="1">
    <location>
        <begin position="18"/>
        <end position="36"/>
    </location>
</feature>
<evidence type="ECO:0000313" key="2">
    <source>
        <dbReference type="EMBL" id="MBW0465449.1"/>
    </source>
</evidence>
<evidence type="ECO:0000313" key="3">
    <source>
        <dbReference type="Proteomes" id="UP000765509"/>
    </source>
</evidence>
<evidence type="ECO:0000256" key="1">
    <source>
        <dbReference type="SAM" id="MobiDB-lite"/>
    </source>
</evidence>
<reference evidence="2" key="1">
    <citation type="submission" date="2021-03" db="EMBL/GenBank/DDBJ databases">
        <title>Draft genome sequence of rust myrtle Austropuccinia psidii MF-1, a brazilian biotype.</title>
        <authorList>
            <person name="Quecine M.C."/>
            <person name="Pachon D.M.R."/>
            <person name="Bonatelli M.L."/>
            <person name="Correr F.H."/>
            <person name="Franceschini L.M."/>
            <person name="Leite T.F."/>
            <person name="Margarido G.R.A."/>
            <person name="Almeida C.A."/>
            <person name="Ferrarezi J.A."/>
            <person name="Labate C.A."/>
        </authorList>
    </citation>
    <scope>NUCLEOTIDE SEQUENCE</scope>
    <source>
        <strain evidence="2">MF-1</strain>
    </source>
</reference>
<feature type="region of interest" description="Disordered" evidence="1">
    <location>
        <begin position="18"/>
        <end position="43"/>
    </location>
</feature>
<organism evidence="2 3">
    <name type="scientific">Austropuccinia psidii MF-1</name>
    <dbReference type="NCBI Taxonomy" id="1389203"/>
    <lineage>
        <taxon>Eukaryota</taxon>
        <taxon>Fungi</taxon>
        <taxon>Dikarya</taxon>
        <taxon>Basidiomycota</taxon>
        <taxon>Pucciniomycotina</taxon>
        <taxon>Pucciniomycetes</taxon>
        <taxon>Pucciniales</taxon>
        <taxon>Sphaerophragmiaceae</taxon>
        <taxon>Austropuccinia</taxon>
    </lineage>
</organism>
<protein>
    <submittedName>
        <fullName evidence="2">Uncharacterized protein</fullName>
    </submittedName>
</protein>
<dbReference type="EMBL" id="AVOT02001045">
    <property type="protein sequence ID" value="MBW0465449.1"/>
    <property type="molecule type" value="Genomic_DNA"/>
</dbReference>
<proteinExistence type="predicted"/>
<comment type="caution">
    <text evidence="2">The sequence shown here is derived from an EMBL/GenBank/DDBJ whole genome shotgun (WGS) entry which is preliminary data.</text>
</comment>
<name>A0A9Q3BH07_9BASI</name>
<keyword evidence="3" id="KW-1185">Reference proteome</keyword>